<gene>
    <name evidence="2" type="ORF">ACFP3V_05835</name>
</gene>
<dbReference type="PANTHER" id="PTHR30290">
    <property type="entry name" value="PERIPLASMIC BINDING COMPONENT OF ABC TRANSPORTER"/>
    <property type="match status" value="1"/>
</dbReference>
<comment type="caution">
    <text evidence="2">The sequence shown here is derived from an EMBL/GenBank/DDBJ whole genome shotgun (WGS) entry which is preliminary data.</text>
</comment>
<dbReference type="PIRSF" id="PIRSF002741">
    <property type="entry name" value="MppA"/>
    <property type="match status" value="1"/>
</dbReference>
<keyword evidence="3" id="KW-1185">Reference proteome</keyword>
<dbReference type="Proteomes" id="UP001596174">
    <property type="component" value="Unassembled WGS sequence"/>
</dbReference>
<proteinExistence type="predicted"/>
<dbReference type="Gene3D" id="3.10.105.10">
    <property type="entry name" value="Dipeptide-binding Protein, Domain 3"/>
    <property type="match status" value="1"/>
</dbReference>
<reference evidence="3" key="1">
    <citation type="journal article" date="2019" name="Int. J. Syst. Evol. Microbiol.">
        <title>The Global Catalogue of Microorganisms (GCM) 10K type strain sequencing project: providing services to taxonomists for standard genome sequencing and annotation.</title>
        <authorList>
            <consortium name="The Broad Institute Genomics Platform"/>
            <consortium name="The Broad Institute Genome Sequencing Center for Infectious Disease"/>
            <person name="Wu L."/>
            <person name="Ma J."/>
        </authorList>
    </citation>
    <scope>NUCLEOTIDE SEQUENCE [LARGE SCALE GENOMIC DNA]</scope>
    <source>
        <strain evidence="3">JCM 4816</strain>
    </source>
</reference>
<organism evidence="2 3">
    <name type="scientific">Streptacidiphilus monticola</name>
    <dbReference type="NCBI Taxonomy" id="2161674"/>
    <lineage>
        <taxon>Bacteria</taxon>
        <taxon>Bacillati</taxon>
        <taxon>Actinomycetota</taxon>
        <taxon>Actinomycetes</taxon>
        <taxon>Kitasatosporales</taxon>
        <taxon>Streptomycetaceae</taxon>
        <taxon>Streptacidiphilus</taxon>
    </lineage>
</organism>
<dbReference type="PANTHER" id="PTHR30290:SF83">
    <property type="entry name" value="ABC TRANSPORTER SUBSTRATE-BINDING PROTEIN"/>
    <property type="match status" value="1"/>
</dbReference>
<evidence type="ECO:0000259" key="1">
    <source>
        <dbReference type="Pfam" id="PF00496"/>
    </source>
</evidence>
<accession>A0ABW1FW53</accession>
<dbReference type="RefSeq" id="WP_380580446.1">
    <property type="nucleotide sequence ID" value="NZ_JBHSQJ010000019.1"/>
</dbReference>
<dbReference type="EMBL" id="JBHSQJ010000019">
    <property type="protein sequence ID" value="MFC5906735.1"/>
    <property type="molecule type" value="Genomic_DNA"/>
</dbReference>
<evidence type="ECO:0000313" key="3">
    <source>
        <dbReference type="Proteomes" id="UP001596174"/>
    </source>
</evidence>
<dbReference type="SUPFAM" id="SSF53850">
    <property type="entry name" value="Periplasmic binding protein-like II"/>
    <property type="match status" value="1"/>
</dbReference>
<dbReference type="CDD" id="cd08506">
    <property type="entry name" value="PBP2_clavulanate_OppA2"/>
    <property type="match status" value="1"/>
</dbReference>
<dbReference type="InterPro" id="IPR000914">
    <property type="entry name" value="SBP_5_dom"/>
</dbReference>
<dbReference type="Pfam" id="PF00496">
    <property type="entry name" value="SBP_bac_5"/>
    <property type="match status" value="1"/>
</dbReference>
<evidence type="ECO:0000313" key="2">
    <source>
        <dbReference type="EMBL" id="MFC5906735.1"/>
    </source>
</evidence>
<protein>
    <submittedName>
        <fullName evidence="2">ABC transporter substrate-binding protein</fullName>
    </submittedName>
</protein>
<dbReference type="Gene3D" id="3.40.190.10">
    <property type="entry name" value="Periplasmic binding protein-like II"/>
    <property type="match status" value="1"/>
</dbReference>
<dbReference type="InterPro" id="IPR030678">
    <property type="entry name" value="Peptide/Ni-bd"/>
</dbReference>
<name>A0ABW1FW53_9ACTN</name>
<dbReference type="InterPro" id="IPR039424">
    <property type="entry name" value="SBP_5"/>
</dbReference>
<feature type="domain" description="Solute-binding protein family 5" evidence="1">
    <location>
        <begin position="95"/>
        <end position="486"/>
    </location>
</feature>
<sequence length="576" mass="61669">MSLVGVMALTAACGGSKNHGTSSDSKGGSSFNAVATSIVNPSDKKGGTLNLWGSQDVDFLDTARAYYAFAWDLQGLYARTLVAYPSKPGKDGLQLQPDLAASMPTVSADGLTYTFKLKSGLKFDDGKPITSKDIKYGIERVFAQDLLPGGPTYLIDDLDEGQKYPGPYKDKSPEGLKSVQTPDDSTIVFTLKQPNSDFLYHLAMGSASPVEQSRDTGADAYNKAPVSSGPYKVASYVPNKSIKFVRNPYWDQSTDTLRKALPDAVNVTITTNADDLDSRLLAGTADLDIGQAGVQTAAQAKILTDPKLKAYADDVPSMTIRYISIQTKVAPFDNIHCRKAVIYAANGTDLQTARGGQWAGKLATNMLPPGVLGADNYDPYNLAAGQSQIDKAKQELAACGKPNGFSTNIAVRNNRQKEVKEAEQLQAALAKVGIKLNLYQYDGAQSASTVGAPAVMHQKQLGLNVFGWGADYPTAPGFLGVLVDGNQILPAGNNNYTEVNDPEIQSWIADAKKATDPNVVAADYTKINHKVMDLALYLPVVVDQSLNYYNPRLTNVTFSQALGMIDFKALGVSDGK</sequence>